<evidence type="ECO:0000256" key="1">
    <source>
        <dbReference type="SAM" id="MobiDB-lite"/>
    </source>
</evidence>
<feature type="compositionally biased region" description="Basic and acidic residues" evidence="1">
    <location>
        <begin position="508"/>
        <end position="527"/>
    </location>
</feature>
<dbReference type="Proteomes" id="UP000242814">
    <property type="component" value="Unassembled WGS sequence"/>
</dbReference>
<gene>
    <name evidence="3" type="ORF">ACO22_02053</name>
</gene>
<feature type="compositionally biased region" description="Polar residues" evidence="1">
    <location>
        <begin position="60"/>
        <end position="72"/>
    </location>
</feature>
<protein>
    <submittedName>
        <fullName evidence="3">Uncharacterized protein</fullName>
    </submittedName>
</protein>
<reference evidence="3 4" key="1">
    <citation type="submission" date="2016-06" db="EMBL/GenBank/DDBJ databases">
        <authorList>
            <person name="Kjaerup R.B."/>
            <person name="Dalgaard T.S."/>
            <person name="Juul-Madsen H.R."/>
        </authorList>
    </citation>
    <scope>NUCLEOTIDE SEQUENCE [LARGE SCALE GENOMIC DNA]</scope>
    <source>
        <strain evidence="3 4">Pb300</strain>
    </source>
</reference>
<sequence>MSIKWIPFLNRNNWIYKFEVCEILLRRGFWISRTEPPATAEKDSTTKHSPVPIHKKSEEQVSTAGATSSAQIEQVEHGSAEKAAQKVLRETQRADSDPQGRSPTGTNESLVKGLSNPGPLDVNQAVQRYGWEMRSKMSQQVYNVKAVPAPPPGDFDLHRAKEEGFSPDTLKSAIERFYATVVIGLINAFKHFVRLRSSKETRRTAAFCVVYFAAWVLDLIIPTALSTLLLLIFFPSSRILLFPPVPISLGTVTGAPEKFKGEAVEQEASNLVSGASRLALECAGGKYDDEAQADDKKETSSLGDANIVSKIADAATASRGGTPSEEHDKTKEPMMEIIREKGNTDNGVECFTDFLTGSALSPKPPFISSWPRIRIALLLSFATAVILLTPSYIFIKTGTYLAGLGFFGDPIISKATELLDRKPRNPTQAKGEGGNLIFRGVPTNAQLTLTIFRIGEACGYPVPAPPVSLKSKTSESVSIAEEELPQEFLDADINPQPPEDSSETGEESPAKAEREKKSWEEPPRPELKQSLLMITPKAALGSMASKQYLGILRKKRQSSQSTSPTTFRARYKGQKGGIIIASRPSTEPLMLYFTTEPGQQSKDINIEEGKKKGTILFSISINEIQVLKKISVLGWTEKLLVGWSEPNKEVVDGLVIFGEERGVTVSSHSDRAKRLSV</sequence>
<keyword evidence="2" id="KW-0472">Membrane</keyword>
<feature type="transmembrane region" description="Helical" evidence="2">
    <location>
        <begin position="205"/>
        <end position="234"/>
    </location>
</feature>
<feature type="transmembrane region" description="Helical" evidence="2">
    <location>
        <begin position="373"/>
        <end position="395"/>
    </location>
</feature>
<accession>A0A1D2JJR0</accession>
<dbReference type="VEuPathDB" id="FungiDB:PABG_12410"/>
<comment type="caution">
    <text evidence="3">The sequence shown here is derived from an EMBL/GenBank/DDBJ whole genome shotgun (WGS) entry which is preliminary data.</text>
</comment>
<dbReference type="EMBL" id="LZYO01000058">
    <property type="protein sequence ID" value="ODH39045.1"/>
    <property type="molecule type" value="Genomic_DNA"/>
</dbReference>
<keyword evidence="2" id="KW-1133">Transmembrane helix</keyword>
<name>A0A1D2JJR0_PARBR</name>
<keyword evidence="2" id="KW-0812">Transmembrane</keyword>
<dbReference type="PANTHER" id="PTHR38694:SF1">
    <property type="entry name" value="PEROXIN DOMAIN-CONTAINING PROTEIN"/>
    <property type="match status" value="1"/>
</dbReference>
<proteinExistence type="predicted"/>
<feature type="compositionally biased region" description="Polar residues" evidence="1">
    <location>
        <begin position="99"/>
        <end position="109"/>
    </location>
</feature>
<dbReference type="VEuPathDB" id="FungiDB:PADG_02234"/>
<dbReference type="PANTHER" id="PTHR38694">
    <property type="entry name" value="CONSERVED EXPRESSED PROTEIN"/>
    <property type="match status" value="1"/>
</dbReference>
<feature type="compositionally biased region" description="Basic and acidic residues" evidence="1">
    <location>
        <begin position="74"/>
        <end position="98"/>
    </location>
</feature>
<dbReference type="InterPro" id="IPR021709">
    <property type="entry name" value="DUF3292"/>
</dbReference>
<dbReference type="AlphaFoldDB" id="A0A1D2JJR0"/>
<evidence type="ECO:0000313" key="3">
    <source>
        <dbReference type="EMBL" id="ODH39045.1"/>
    </source>
</evidence>
<feature type="region of interest" description="Disordered" evidence="1">
    <location>
        <begin position="484"/>
        <end position="530"/>
    </location>
</feature>
<organism evidence="3 4">
    <name type="scientific">Paracoccidioides brasiliensis</name>
    <dbReference type="NCBI Taxonomy" id="121759"/>
    <lineage>
        <taxon>Eukaryota</taxon>
        <taxon>Fungi</taxon>
        <taxon>Dikarya</taxon>
        <taxon>Ascomycota</taxon>
        <taxon>Pezizomycotina</taxon>
        <taxon>Eurotiomycetes</taxon>
        <taxon>Eurotiomycetidae</taxon>
        <taxon>Onygenales</taxon>
        <taxon>Ajellomycetaceae</taxon>
        <taxon>Paracoccidioides</taxon>
    </lineage>
</organism>
<feature type="region of interest" description="Disordered" evidence="1">
    <location>
        <begin position="37"/>
        <end position="121"/>
    </location>
</feature>
<dbReference type="Pfam" id="PF11696">
    <property type="entry name" value="DUF3292"/>
    <property type="match status" value="1"/>
</dbReference>
<dbReference type="VEuPathDB" id="FungiDB:PABG_12409"/>
<evidence type="ECO:0000313" key="4">
    <source>
        <dbReference type="Proteomes" id="UP000242814"/>
    </source>
</evidence>
<evidence type="ECO:0000256" key="2">
    <source>
        <dbReference type="SAM" id="Phobius"/>
    </source>
</evidence>